<accession>A0A376CMP5</accession>
<name>A0A376CMP5_9CORY</name>
<protein>
    <submittedName>
        <fullName evidence="1">Uncharacterized protein</fullName>
    </submittedName>
</protein>
<dbReference type="Proteomes" id="UP000254467">
    <property type="component" value="Unassembled WGS sequence"/>
</dbReference>
<organism evidence="1 2">
    <name type="scientific">Corynebacterium pilosum</name>
    <dbReference type="NCBI Taxonomy" id="35756"/>
    <lineage>
        <taxon>Bacteria</taxon>
        <taxon>Bacillati</taxon>
        <taxon>Actinomycetota</taxon>
        <taxon>Actinomycetes</taxon>
        <taxon>Mycobacteriales</taxon>
        <taxon>Corynebacteriaceae</taxon>
        <taxon>Corynebacterium</taxon>
    </lineage>
</organism>
<gene>
    <name evidence="1" type="ORF">NCTC11862_01509</name>
</gene>
<dbReference type="STRING" id="35756.GCA_001044155_01967"/>
<sequence length="236" mass="24784">MSAPGSILVAVTGTSVRKLEGLDRHETIAALRSRMAEIGGEAPERVVDDTDVVPVGENLQALLPHGGVPRRAVTHCSDTASLIVELLEQVTSTGQHAGVVGWPDLSYAGLSRVDRVIAVPDPGTDPLQVASVLVEGLDLVVYRTGVELNLSPVRARPLLARLRQGKAALVMVGTKVPSPALSIAAEVTQFRGIGQGSGRITGWDMQVRTEAKGYRPASGVVTVGEAEQKPGLRVVK</sequence>
<reference evidence="1 2" key="1">
    <citation type="submission" date="2018-06" db="EMBL/GenBank/DDBJ databases">
        <authorList>
            <consortium name="Pathogen Informatics"/>
            <person name="Doyle S."/>
        </authorList>
    </citation>
    <scope>NUCLEOTIDE SEQUENCE [LARGE SCALE GENOMIC DNA]</scope>
    <source>
        <strain evidence="1 2">NCTC11862</strain>
    </source>
</reference>
<evidence type="ECO:0000313" key="2">
    <source>
        <dbReference type="Proteomes" id="UP000254467"/>
    </source>
</evidence>
<dbReference type="EMBL" id="UFXQ01000001">
    <property type="protein sequence ID" value="STC69710.1"/>
    <property type="molecule type" value="Genomic_DNA"/>
</dbReference>
<dbReference type="AlphaFoldDB" id="A0A376CMP5"/>
<evidence type="ECO:0000313" key="1">
    <source>
        <dbReference type="EMBL" id="STC69710.1"/>
    </source>
</evidence>
<proteinExistence type="predicted"/>
<keyword evidence="2" id="KW-1185">Reference proteome</keyword>